<keyword evidence="2 5" id="KW-0560">Oxidoreductase</keyword>
<dbReference type="RefSeq" id="WP_143907384.1">
    <property type="nucleotide sequence ID" value="NZ_CP041765.1"/>
</dbReference>
<dbReference type="GO" id="GO:0008794">
    <property type="term" value="F:arsenate reductase (glutaredoxin) activity"/>
    <property type="evidence" value="ECO:0007669"/>
    <property type="project" value="UniProtKB-EC"/>
</dbReference>
<dbReference type="Gene3D" id="3.40.30.10">
    <property type="entry name" value="Glutaredoxin"/>
    <property type="match status" value="1"/>
</dbReference>
<dbReference type="OrthoDB" id="9790554at2"/>
<keyword evidence="6" id="KW-1185">Reference proteome</keyword>
<dbReference type="KEGG" id="toy:FO059_06615"/>
<organism evidence="5 6">
    <name type="scientific">Tomitella fengzijianii</name>
    <dbReference type="NCBI Taxonomy" id="2597660"/>
    <lineage>
        <taxon>Bacteria</taxon>
        <taxon>Bacillati</taxon>
        <taxon>Actinomycetota</taxon>
        <taxon>Actinomycetes</taxon>
        <taxon>Mycobacteriales</taxon>
        <taxon>Tomitella</taxon>
    </lineage>
</organism>
<dbReference type="Proteomes" id="UP000317344">
    <property type="component" value="Chromosome"/>
</dbReference>
<dbReference type="InterPro" id="IPR006659">
    <property type="entry name" value="Arsenate_reductase"/>
</dbReference>
<dbReference type="InterPro" id="IPR036249">
    <property type="entry name" value="Thioredoxin-like_sf"/>
</dbReference>
<dbReference type="EMBL" id="CP041765">
    <property type="protein sequence ID" value="QDQ97066.1"/>
    <property type="molecule type" value="Genomic_DNA"/>
</dbReference>
<evidence type="ECO:0000256" key="2">
    <source>
        <dbReference type="ARBA" id="ARBA00023002"/>
    </source>
</evidence>
<evidence type="ECO:0000256" key="4">
    <source>
        <dbReference type="PROSITE-ProRule" id="PRU01282"/>
    </source>
</evidence>
<dbReference type="PANTHER" id="PTHR30041">
    <property type="entry name" value="ARSENATE REDUCTASE"/>
    <property type="match status" value="1"/>
</dbReference>
<name>A0A516X1V3_9ACTN</name>
<protein>
    <recommendedName>
        <fullName evidence="3">arsenate reductase (glutathione/glutaredoxin)</fullName>
        <ecNumber evidence="3">1.20.4.1</ecNumber>
    </recommendedName>
</protein>
<evidence type="ECO:0000256" key="1">
    <source>
        <dbReference type="ARBA" id="ARBA00007198"/>
    </source>
</evidence>
<dbReference type="InterPro" id="IPR006660">
    <property type="entry name" value="Arsenate_reductase-like"/>
</dbReference>
<dbReference type="PROSITE" id="PS51353">
    <property type="entry name" value="ARSC"/>
    <property type="match status" value="1"/>
</dbReference>
<dbReference type="SUPFAM" id="SSF52833">
    <property type="entry name" value="Thioredoxin-like"/>
    <property type="match status" value="1"/>
</dbReference>
<dbReference type="Pfam" id="PF03960">
    <property type="entry name" value="ArsC"/>
    <property type="match status" value="1"/>
</dbReference>
<evidence type="ECO:0000313" key="5">
    <source>
        <dbReference type="EMBL" id="QDQ97066.1"/>
    </source>
</evidence>
<proteinExistence type="inferred from homology"/>
<dbReference type="AlphaFoldDB" id="A0A516X1V3"/>
<accession>A0A516X1V3</accession>
<comment type="similarity">
    <text evidence="1 4">Belongs to the ArsC family.</text>
</comment>
<dbReference type="EC" id="1.20.4.1" evidence="3"/>
<dbReference type="CDD" id="cd03034">
    <property type="entry name" value="ArsC_ArsC"/>
    <property type="match status" value="1"/>
</dbReference>
<gene>
    <name evidence="5" type="primary">arsC</name>
    <name evidence="5" type="ORF">FO059_06615</name>
</gene>
<dbReference type="NCBIfam" id="TIGR00014">
    <property type="entry name" value="arsC"/>
    <property type="match status" value="1"/>
</dbReference>
<dbReference type="PANTHER" id="PTHR30041:SF5">
    <property type="entry name" value="ARSENATE REDUCTASE-RELATED"/>
    <property type="match status" value="1"/>
</dbReference>
<sequence>MSDATSATIYHNPRCSTSRKTLQLLRDHGVEPAIVKYLDTPPTRGELARLIERAGLTPRQAIRSKEAVYKELGLADADDEALLDAMAAHPILIERPLVVTDLGVRLARPIENVEEILPR</sequence>
<reference evidence="5 6" key="1">
    <citation type="submission" date="2019-07" db="EMBL/GenBank/DDBJ databases">
        <title>Tomitella cavernea sp. nov., an actinomycete isolated from soil.</title>
        <authorList>
            <person name="Cheng J."/>
        </authorList>
    </citation>
    <scope>NUCLEOTIDE SEQUENCE [LARGE SCALE GENOMIC DNA]</scope>
    <source>
        <strain evidence="5 6">HY188</strain>
    </source>
</reference>
<evidence type="ECO:0000256" key="3">
    <source>
        <dbReference type="ARBA" id="ARBA00038969"/>
    </source>
</evidence>
<reference evidence="5 6" key="2">
    <citation type="submission" date="2019-07" db="EMBL/GenBank/DDBJ databases">
        <authorList>
            <person name="Huang Y."/>
        </authorList>
    </citation>
    <scope>NUCLEOTIDE SEQUENCE [LARGE SCALE GENOMIC DNA]</scope>
    <source>
        <strain evidence="5 6">HY188</strain>
    </source>
</reference>
<dbReference type="GO" id="GO:0046685">
    <property type="term" value="P:response to arsenic-containing substance"/>
    <property type="evidence" value="ECO:0007669"/>
    <property type="project" value="TreeGrafter"/>
</dbReference>
<evidence type="ECO:0000313" key="6">
    <source>
        <dbReference type="Proteomes" id="UP000317344"/>
    </source>
</evidence>